<keyword evidence="1" id="KW-0472">Membrane</keyword>
<comment type="caution">
    <text evidence="2">The sequence shown here is derived from an EMBL/GenBank/DDBJ whole genome shotgun (WGS) entry which is preliminary data.</text>
</comment>
<dbReference type="RefSeq" id="WP_215236960.1">
    <property type="nucleotide sequence ID" value="NZ_CAJRAF010000001.1"/>
</dbReference>
<accession>A0A916JB13</accession>
<proteinExistence type="predicted"/>
<sequence>MKTAIQFAKYLIVFMLLINLPPVSEILSIFLYDTAGIPFYFVSKDARYFSSGDITTIEKSDSYHMYQKNLPKADHKLYRCYRKREWKYLFMWRIYLTKPNWTTPYIDEPFFIDKFYYGFISKPGPYQWNDHTQKWEKVAKK</sequence>
<dbReference type="AlphaFoldDB" id="A0A916JB13"/>
<evidence type="ECO:0000313" key="3">
    <source>
        <dbReference type="Proteomes" id="UP000680038"/>
    </source>
</evidence>
<reference evidence="2" key="1">
    <citation type="submission" date="2021-04" db="EMBL/GenBank/DDBJ databases">
        <authorList>
            <person name="Rodrigo-Torres L."/>
            <person name="Arahal R. D."/>
            <person name="Lucena T."/>
        </authorList>
    </citation>
    <scope>NUCLEOTIDE SEQUENCE</scope>
    <source>
        <strain evidence="2">CECT 9275</strain>
    </source>
</reference>
<name>A0A916JB13_9BACT</name>
<evidence type="ECO:0000256" key="1">
    <source>
        <dbReference type="SAM" id="Phobius"/>
    </source>
</evidence>
<organism evidence="2 3">
    <name type="scientific">Dyadobacter helix</name>
    <dbReference type="NCBI Taxonomy" id="2822344"/>
    <lineage>
        <taxon>Bacteria</taxon>
        <taxon>Pseudomonadati</taxon>
        <taxon>Bacteroidota</taxon>
        <taxon>Cytophagia</taxon>
        <taxon>Cytophagales</taxon>
        <taxon>Spirosomataceae</taxon>
        <taxon>Dyadobacter</taxon>
    </lineage>
</organism>
<dbReference type="Proteomes" id="UP000680038">
    <property type="component" value="Unassembled WGS sequence"/>
</dbReference>
<keyword evidence="1" id="KW-1133">Transmembrane helix</keyword>
<feature type="transmembrane region" description="Helical" evidence="1">
    <location>
        <begin position="12"/>
        <end position="32"/>
    </location>
</feature>
<protein>
    <submittedName>
        <fullName evidence="2">Uncharacterized protein</fullName>
    </submittedName>
</protein>
<evidence type="ECO:0000313" key="2">
    <source>
        <dbReference type="EMBL" id="CAG4988743.1"/>
    </source>
</evidence>
<dbReference type="EMBL" id="CAJRAF010000001">
    <property type="protein sequence ID" value="CAG4988743.1"/>
    <property type="molecule type" value="Genomic_DNA"/>
</dbReference>
<gene>
    <name evidence="2" type="ORF">DYBT9275_00149</name>
</gene>
<keyword evidence="3" id="KW-1185">Reference proteome</keyword>
<keyword evidence="1" id="KW-0812">Transmembrane</keyword>